<dbReference type="InParanoid" id="A0A0D8JUJ1"/>
<reference evidence="2" key="2">
    <citation type="journal article" date="2010" name="Genome Res.">
        <title>Population genomic sequencing of Coccidioides fungi reveals recent hybridization and transposon control.</title>
        <authorList>
            <person name="Neafsey D.E."/>
            <person name="Barker B.M."/>
            <person name="Sharpton T.J."/>
            <person name="Stajich J.E."/>
            <person name="Park D.J."/>
            <person name="Whiston E."/>
            <person name="Hung C.-Y."/>
            <person name="McMahan C."/>
            <person name="White J."/>
            <person name="Sykes S."/>
            <person name="Heiman D."/>
            <person name="Young S."/>
            <person name="Zeng Q."/>
            <person name="Abouelleil A."/>
            <person name="Aftuck L."/>
            <person name="Bessette D."/>
            <person name="Brown A."/>
            <person name="FitzGerald M."/>
            <person name="Lui A."/>
            <person name="Macdonald J.P."/>
            <person name="Priest M."/>
            <person name="Orbach M.J."/>
            <person name="Galgiani J.N."/>
            <person name="Kirkland T.N."/>
            <person name="Cole G.T."/>
            <person name="Birren B.W."/>
            <person name="Henn M.R."/>
            <person name="Taylor J.W."/>
            <person name="Rounsley S.D."/>
        </authorList>
    </citation>
    <scope>GENOME REANNOTATION</scope>
    <source>
        <strain evidence="2">RS</strain>
    </source>
</reference>
<dbReference type="RefSeq" id="XP_004446082.1">
    <property type="nucleotide sequence ID" value="XM_004446025.1"/>
</dbReference>
<name>A0A0D8JUJ1_COCIM</name>
<keyword evidence="2" id="KW-1185">Reference proteome</keyword>
<sequence>MPWAFCFALNRDSKQAVFQPSTPVHKGKSICHAEEKSAKKYLQIPMPNQPITAGVVHSDLAIVGAFFRPIISGMVALSAGVLRLQGWWRNCMHQCAVVKWSWWMFWCKAPSASVDHVLVTLVNAVMSEFKACNRASRRQ</sequence>
<dbReference type="EMBL" id="GG704914">
    <property type="protein sequence ID" value="KJF61020.1"/>
    <property type="molecule type" value="Genomic_DNA"/>
</dbReference>
<dbReference type="VEuPathDB" id="FungiDB:CIMG_13380"/>
<dbReference type="AlphaFoldDB" id="A0A0D8JUJ1"/>
<organism evidence="1 2">
    <name type="scientific">Coccidioides immitis (strain RS)</name>
    <name type="common">Valley fever fungus</name>
    <dbReference type="NCBI Taxonomy" id="246410"/>
    <lineage>
        <taxon>Eukaryota</taxon>
        <taxon>Fungi</taxon>
        <taxon>Dikarya</taxon>
        <taxon>Ascomycota</taxon>
        <taxon>Pezizomycotina</taxon>
        <taxon>Eurotiomycetes</taxon>
        <taxon>Eurotiomycetidae</taxon>
        <taxon>Onygenales</taxon>
        <taxon>Onygenaceae</taxon>
        <taxon>Coccidioides</taxon>
    </lineage>
</organism>
<evidence type="ECO:0000313" key="1">
    <source>
        <dbReference type="EMBL" id="KJF61020.1"/>
    </source>
</evidence>
<dbReference type="KEGG" id="cim:CIMG_13380"/>
<dbReference type="GeneID" id="24165007"/>
<accession>A0A0D8JUJ1</accession>
<reference evidence="2" key="1">
    <citation type="journal article" date="2009" name="Genome Res.">
        <title>Comparative genomic analyses of the human fungal pathogens Coccidioides and their relatives.</title>
        <authorList>
            <person name="Sharpton T.J."/>
            <person name="Stajich J.E."/>
            <person name="Rounsley S.D."/>
            <person name="Gardner M.J."/>
            <person name="Wortman J.R."/>
            <person name="Jordar V.S."/>
            <person name="Maiti R."/>
            <person name="Kodira C.D."/>
            <person name="Neafsey D.E."/>
            <person name="Zeng Q."/>
            <person name="Hung C.-Y."/>
            <person name="McMahan C."/>
            <person name="Muszewska A."/>
            <person name="Grynberg M."/>
            <person name="Mandel M.A."/>
            <person name="Kellner E.M."/>
            <person name="Barker B.M."/>
            <person name="Galgiani J.N."/>
            <person name="Orbach M.J."/>
            <person name="Kirkland T.N."/>
            <person name="Cole G.T."/>
            <person name="Henn M.R."/>
            <person name="Birren B.W."/>
            <person name="Taylor J.W."/>
        </authorList>
    </citation>
    <scope>NUCLEOTIDE SEQUENCE [LARGE SCALE GENOMIC DNA]</scope>
    <source>
        <strain evidence="2">RS</strain>
    </source>
</reference>
<proteinExistence type="predicted"/>
<protein>
    <submittedName>
        <fullName evidence="1">Uncharacterized protein</fullName>
    </submittedName>
</protein>
<dbReference type="Proteomes" id="UP000001261">
    <property type="component" value="Unassembled WGS sequence"/>
</dbReference>
<gene>
    <name evidence="1" type="ORF">CIMG_13380</name>
</gene>
<evidence type="ECO:0000313" key="2">
    <source>
        <dbReference type="Proteomes" id="UP000001261"/>
    </source>
</evidence>